<dbReference type="Pfam" id="PF07870">
    <property type="entry name" value="DUF1657"/>
    <property type="match status" value="1"/>
</dbReference>
<dbReference type="OrthoDB" id="1684731at2"/>
<gene>
    <name evidence="1" type="ORF">E1I69_04835</name>
</gene>
<protein>
    <submittedName>
        <fullName evidence="1">DUF1657 domain-containing protein</fullName>
    </submittedName>
</protein>
<name>A0A4S3PWB3_9BACI</name>
<sequence>MTVGSQVKQCLSSIKSIEAMFSSLALRTQDTEAKRNFHETMMIMDEIKNDLKIRVSEIEREEDQYKGF</sequence>
<accession>A0A4S3PWB3</accession>
<reference evidence="1 2" key="1">
    <citation type="journal article" date="2019" name="Indoor Air">
        <title>Impacts of indoor surface finishes on bacterial viability.</title>
        <authorList>
            <person name="Hu J."/>
            <person name="Maamar S.B."/>
            <person name="Glawe A.J."/>
            <person name="Gottel N."/>
            <person name="Gilbert J.A."/>
            <person name="Hartmann E.M."/>
        </authorList>
    </citation>
    <scope>NUCLEOTIDE SEQUENCE [LARGE SCALE GENOMIC DNA]</scope>
    <source>
        <strain evidence="1 2">AF060A6</strain>
    </source>
</reference>
<comment type="caution">
    <text evidence="1">The sequence shown here is derived from an EMBL/GenBank/DDBJ whole genome shotgun (WGS) entry which is preliminary data.</text>
</comment>
<evidence type="ECO:0000313" key="2">
    <source>
        <dbReference type="Proteomes" id="UP000306477"/>
    </source>
</evidence>
<proteinExistence type="predicted"/>
<dbReference type="EMBL" id="SLUB01000005">
    <property type="protein sequence ID" value="THE14141.1"/>
    <property type="molecule type" value="Genomic_DNA"/>
</dbReference>
<dbReference type="RefSeq" id="WP_136378467.1">
    <property type="nucleotide sequence ID" value="NZ_SLUB01000005.1"/>
</dbReference>
<dbReference type="AlphaFoldDB" id="A0A4S3PWB3"/>
<keyword evidence="2" id="KW-1185">Reference proteome</keyword>
<dbReference type="InterPro" id="IPR012452">
    <property type="entry name" value="DUF1657"/>
</dbReference>
<evidence type="ECO:0000313" key="1">
    <source>
        <dbReference type="EMBL" id="THE14141.1"/>
    </source>
</evidence>
<organism evidence="1 2">
    <name type="scientific">Bacillus timonensis</name>
    <dbReference type="NCBI Taxonomy" id="1033734"/>
    <lineage>
        <taxon>Bacteria</taxon>
        <taxon>Bacillati</taxon>
        <taxon>Bacillota</taxon>
        <taxon>Bacilli</taxon>
        <taxon>Bacillales</taxon>
        <taxon>Bacillaceae</taxon>
        <taxon>Bacillus</taxon>
    </lineage>
</organism>
<dbReference type="Proteomes" id="UP000306477">
    <property type="component" value="Unassembled WGS sequence"/>
</dbReference>